<keyword evidence="3" id="KW-0312">Gluconeogenesis</keyword>
<evidence type="ECO:0000256" key="3">
    <source>
        <dbReference type="RuleBase" id="RU363013"/>
    </source>
</evidence>
<dbReference type="Proteomes" id="UP000654947">
    <property type="component" value="Unassembled WGS sequence"/>
</dbReference>
<dbReference type="AlphaFoldDB" id="A0A918X815"/>
<dbReference type="GO" id="GO:0019563">
    <property type="term" value="P:glycerol catabolic process"/>
    <property type="evidence" value="ECO:0007669"/>
    <property type="project" value="TreeGrafter"/>
</dbReference>
<comment type="caution">
    <text evidence="4">The sequence shown here is derived from an EMBL/GenBank/DDBJ whole genome shotgun (WGS) entry which is preliminary data.</text>
</comment>
<dbReference type="Gene3D" id="3.20.20.70">
    <property type="entry name" value="Aldolase class I"/>
    <property type="match status" value="1"/>
</dbReference>
<evidence type="ECO:0000256" key="2">
    <source>
        <dbReference type="ARBA" id="ARBA00023235"/>
    </source>
</evidence>
<dbReference type="InterPro" id="IPR000652">
    <property type="entry name" value="Triosephosphate_isomerase"/>
</dbReference>
<dbReference type="Pfam" id="PF00121">
    <property type="entry name" value="TIM"/>
    <property type="match status" value="1"/>
</dbReference>
<keyword evidence="3" id="KW-0324">Glycolysis</keyword>
<evidence type="ECO:0000313" key="5">
    <source>
        <dbReference type="Proteomes" id="UP000654947"/>
    </source>
</evidence>
<accession>A0A918X815</accession>
<dbReference type="GO" id="GO:0006094">
    <property type="term" value="P:gluconeogenesis"/>
    <property type="evidence" value="ECO:0007669"/>
    <property type="project" value="UniProtKB-KW"/>
</dbReference>
<evidence type="ECO:0000256" key="1">
    <source>
        <dbReference type="ARBA" id="ARBA00007422"/>
    </source>
</evidence>
<dbReference type="NCBIfam" id="NF000722">
    <property type="entry name" value="PRK00042.2-1"/>
    <property type="match status" value="1"/>
</dbReference>
<dbReference type="InterPro" id="IPR035990">
    <property type="entry name" value="TIM_sf"/>
</dbReference>
<dbReference type="GO" id="GO:0006096">
    <property type="term" value="P:glycolytic process"/>
    <property type="evidence" value="ECO:0007669"/>
    <property type="project" value="UniProtKB-KW"/>
</dbReference>
<dbReference type="PANTHER" id="PTHR21139">
    <property type="entry name" value="TRIOSEPHOSPHATE ISOMERASE"/>
    <property type="match status" value="1"/>
</dbReference>
<dbReference type="EMBL" id="BMXL01000002">
    <property type="protein sequence ID" value="GHD16961.1"/>
    <property type="molecule type" value="Genomic_DNA"/>
</dbReference>
<comment type="subcellular location">
    <subcellularLocation>
        <location evidence="3">Cytoplasm</location>
    </subcellularLocation>
</comment>
<dbReference type="RefSeq" id="WP_193517293.1">
    <property type="nucleotide sequence ID" value="NZ_BMXL01000002.1"/>
</dbReference>
<organism evidence="4 5">
    <name type="scientific">Nocardiopsis kunsanensis</name>
    <dbReference type="NCBI Taxonomy" id="141693"/>
    <lineage>
        <taxon>Bacteria</taxon>
        <taxon>Bacillati</taxon>
        <taxon>Actinomycetota</taxon>
        <taxon>Actinomycetes</taxon>
        <taxon>Streptosporangiales</taxon>
        <taxon>Nocardiopsidaceae</taxon>
        <taxon>Nocardiopsis</taxon>
    </lineage>
</organism>
<name>A0A918X815_9ACTN</name>
<dbReference type="SUPFAM" id="SSF51351">
    <property type="entry name" value="Triosephosphate isomerase (TIM)"/>
    <property type="match status" value="1"/>
</dbReference>
<dbReference type="InterPro" id="IPR013785">
    <property type="entry name" value="Aldolase_TIM"/>
</dbReference>
<dbReference type="CDD" id="cd00311">
    <property type="entry name" value="TIM"/>
    <property type="match status" value="1"/>
</dbReference>
<dbReference type="EC" id="5.3.1.1" evidence="3"/>
<sequence>MQKSKLWIGTSWKMNKTLAEAREYADTVAAAVEDDAGLTRSVEAFVIPSHTAIATVAERLGRWANTVGGFRVGAQNAHWQDSGAWTGEVSMPQIKDAGATMVEIGHSERRTHFHETVETTRFKVESALRHGLVPLLCIGEPAETRDRGHTCSYILAQARGALAGLQRQELAQVLIAYEPRWAIGALGRPARGEELAGPFAALRSEYGGVVAGLLYGGSVTLDNMPDLLALEDVDGLFVGRAAWHAEDFVELLRAGSRWCAGTGERQGRRV</sequence>
<keyword evidence="2 3" id="KW-0413">Isomerase</keyword>
<gene>
    <name evidence="4" type="primary">tpiA</name>
    <name evidence="4" type="ORF">GCM10007147_05600</name>
</gene>
<proteinExistence type="inferred from homology"/>
<keyword evidence="3" id="KW-0963">Cytoplasm</keyword>
<evidence type="ECO:0000313" key="4">
    <source>
        <dbReference type="EMBL" id="GHD16961.1"/>
    </source>
</evidence>
<dbReference type="GO" id="GO:0046166">
    <property type="term" value="P:glyceraldehyde-3-phosphate biosynthetic process"/>
    <property type="evidence" value="ECO:0007669"/>
    <property type="project" value="TreeGrafter"/>
</dbReference>
<dbReference type="GO" id="GO:0005829">
    <property type="term" value="C:cytosol"/>
    <property type="evidence" value="ECO:0007669"/>
    <property type="project" value="TreeGrafter"/>
</dbReference>
<reference evidence="4 5" key="1">
    <citation type="journal article" date="2014" name="Int. J. Syst. Evol. Microbiol.">
        <title>Complete genome sequence of Corynebacterium casei LMG S-19264T (=DSM 44701T), isolated from a smear-ripened cheese.</title>
        <authorList>
            <consortium name="US DOE Joint Genome Institute (JGI-PGF)"/>
            <person name="Walter F."/>
            <person name="Albersmeier A."/>
            <person name="Kalinowski J."/>
            <person name="Ruckert C."/>
        </authorList>
    </citation>
    <scope>NUCLEOTIDE SEQUENCE [LARGE SCALE GENOMIC DNA]</scope>
    <source>
        <strain evidence="4 5">KCTC 19473</strain>
    </source>
</reference>
<protein>
    <recommendedName>
        <fullName evidence="3">Triosephosphate isomerase</fullName>
        <ecNumber evidence="3">5.3.1.1</ecNumber>
    </recommendedName>
</protein>
<comment type="pathway">
    <text evidence="3">Carbohydrate degradation; glycolysis; D-glyceraldehyde 3-phosphate from glycerone phosphate: step 1/1.</text>
</comment>
<keyword evidence="5" id="KW-1185">Reference proteome</keyword>
<comment type="similarity">
    <text evidence="1 3">Belongs to the triosephosphate isomerase family.</text>
</comment>
<comment type="pathway">
    <text evidence="3">Carbohydrate biosynthesis; gluconeogenesis.</text>
</comment>
<comment type="subunit">
    <text evidence="3">Homodimer.</text>
</comment>
<dbReference type="PANTHER" id="PTHR21139:SF42">
    <property type="entry name" value="TRIOSEPHOSPHATE ISOMERASE"/>
    <property type="match status" value="1"/>
</dbReference>
<dbReference type="GO" id="GO:0004807">
    <property type="term" value="F:triose-phosphate isomerase activity"/>
    <property type="evidence" value="ECO:0007669"/>
    <property type="project" value="UniProtKB-EC"/>
</dbReference>
<comment type="catalytic activity">
    <reaction evidence="3">
        <text>D-glyceraldehyde 3-phosphate = dihydroxyacetone phosphate</text>
        <dbReference type="Rhea" id="RHEA:18585"/>
        <dbReference type="ChEBI" id="CHEBI:57642"/>
        <dbReference type="ChEBI" id="CHEBI:59776"/>
        <dbReference type="EC" id="5.3.1.1"/>
    </reaction>
</comment>
<dbReference type="PROSITE" id="PS51440">
    <property type="entry name" value="TIM_2"/>
    <property type="match status" value="1"/>
</dbReference>